<reference evidence="2" key="1">
    <citation type="submission" date="2021-02" db="EMBL/GenBank/DDBJ databases">
        <authorList>
            <person name="Nowell W R."/>
        </authorList>
    </citation>
    <scope>NUCLEOTIDE SEQUENCE</scope>
</reference>
<accession>A0A819S5Q6</accession>
<protein>
    <submittedName>
        <fullName evidence="2">Uncharacterized protein</fullName>
    </submittedName>
</protein>
<sequence>MKGNFSDIASLCDRIKHDTKLFEREILPFHILQTELSLSNTNATSNIYDAKKLPNQQDAIFMYSTMTKEIICIMEDDNLHENIIDFCRSQYANNRHVLNLIDEFDRDYALYSPITWYTRDGFLYKMLNKALRINDIKPLVLLHNYIRHLHQQLIEL</sequence>
<evidence type="ECO:0000313" key="2">
    <source>
        <dbReference type="EMBL" id="CAF4054048.1"/>
    </source>
</evidence>
<dbReference type="AlphaFoldDB" id="A0A819S5Q6"/>
<evidence type="ECO:0000313" key="3">
    <source>
        <dbReference type="Proteomes" id="UP000663836"/>
    </source>
</evidence>
<gene>
    <name evidence="2" type="ORF">JBS370_LOCUS29207</name>
    <name evidence="1" type="ORF">ZHD862_LOCUS36734</name>
</gene>
<dbReference type="Proteomes" id="UP000663836">
    <property type="component" value="Unassembled WGS sequence"/>
</dbReference>
<dbReference type="Proteomes" id="UP000663864">
    <property type="component" value="Unassembled WGS sequence"/>
</dbReference>
<dbReference type="EMBL" id="CAJNOT010006223">
    <property type="protein sequence ID" value="CAF1484888.1"/>
    <property type="molecule type" value="Genomic_DNA"/>
</dbReference>
<proteinExistence type="predicted"/>
<organism evidence="2 3">
    <name type="scientific">Rotaria sordida</name>
    <dbReference type="NCBI Taxonomy" id="392033"/>
    <lineage>
        <taxon>Eukaryota</taxon>
        <taxon>Metazoa</taxon>
        <taxon>Spiralia</taxon>
        <taxon>Gnathifera</taxon>
        <taxon>Rotifera</taxon>
        <taxon>Eurotatoria</taxon>
        <taxon>Bdelloidea</taxon>
        <taxon>Philodinida</taxon>
        <taxon>Philodinidae</taxon>
        <taxon>Rotaria</taxon>
    </lineage>
</organism>
<comment type="caution">
    <text evidence="2">The sequence shown here is derived from an EMBL/GenBank/DDBJ whole genome shotgun (WGS) entry which is preliminary data.</text>
</comment>
<dbReference type="EMBL" id="CAJOBD010006192">
    <property type="protein sequence ID" value="CAF4054048.1"/>
    <property type="molecule type" value="Genomic_DNA"/>
</dbReference>
<name>A0A819S5Q6_9BILA</name>
<evidence type="ECO:0000313" key="1">
    <source>
        <dbReference type="EMBL" id="CAF1484888.1"/>
    </source>
</evidence>